<dbReference type="Proteomes" id="UP001149954">
    <property type="component" value="Unassembled WGS sequence"/>
</dbReference>
<dbReference type="EMBL" id="JAPWDS010000006">
    <property type="protein sequence ID" value="KAJ5494743.1"/>
    <property type="molecule type" value="Genomic_DNA"/>
</dbReference>
<evidence type="ECO:0000313" key="2">
    <source>
        <dbReference type="Proteomes" id="UP001149954"/>
    </source>
</evidence>
<dbReference type="AlphaFoldDB" id="A0A9W9XKW2"/>
<evidence type="ECO:0000313" key="1">
    <source>
        <dbReference type="EMBL" id="KAJ5494743.1"/>
    </source>
</evidence>
<proteinExistence type="predicted"/>
<reference evidence="1" key="2">
    <citation type="journal article" date="2023" name="IMA Fungus">
        <title>Comparative genomic study of the Penicillium genus elucidates a diverse pangenome and 15 lateral gene transfer events.</title>
        <authorList>
            <person name="Petersen C."/>
            <person name="Sorensen T."/>
            <person name="Nielsen M.R."/>
            <person name="Sondergaard T.E."/>
            <person name="Sorensen J.L."/>
            <person name="Fitzpatrick D.A."/>
            <person name="Frisvad J.C."/>
            <person name="Nielsen K.L."/>
        </authorList>
    </citation>
    <scope>NUCLEOTIDE SEQUENCE</scope>
    <source>
        <strain evidence="1">IBT 29495</strain>
    </source>
</reference>
<reference evidence="1" key="1">
    <citation type="submission" date="2022-12" db="EMBL/GenBank/DDBJ databases">
        <authorList>
            <person name="Petersen C."/>
        </authorList>
    </citation>
    <scope>NUCLEOTIDE SEQUENCE</scope>
    <source>
        <strain evidence="1">IBT 29495</strain>
    </source>
</reference>
<protein>
    <submittedName>
        <fullName evidence="1">Uncharacterized protein</fullName>
    </submittedName>
</protein>
<organism evidence="1 2">
    <name type="scientific">Penicillium fimorum</name>
    <dbReference type="NCBI Taxonomy" id="1882269"/>
    <lineage>
        <taxon>Eukaryota</taxon>
        <taxon>Fungi</taxon>
        <taxon>Dikarya</taxon>
        <taxon>Ascomycota</taxon>
        <taxon>Pezizomycotina</taxon>
        <taxon>Eurotiomycetes</taxon>
        <taxon>Eurotiomycetidae</taxon>
        <taxon>Eurotiales</taxon>
        <taxon>Aspergillaceae</taxon>
        <taxon>Penicillium</taxon>
    </lineage>
</organism>
<name>A0A9W9XKW2_9EURO</name>
<gene>
    <name evidence="1" type="ORF">N7463_010830</name>
</gene>
<sequence length="91" mass="10264">MHLVICLHCIITSGEKRTLADIRNPPPMTTKSQSVTYEWVSSLKHWFSVIVRGDLELLGIPGLNWVLYTGLGETSRGRDYQASLEVECDVM</sequence>
<keyword evidence="2" id="KW-1185">Reference proteome</keyword>
<accession>A0A9W9XKW2</accession>
<comment type="caution">
    <text evidence="1">The sequence shown here is derived from an EMBL/GenBank/DDBJ whole genome shotgun (WGS) entry which is preliminary data.</text>
</comment>